<evidence type="ECO:0000256" key="1">
    <source>
        <dbReference type="SAM" id="MobiDB-lite"/>
    </source>
</evidence>
<dbReference type="Pfam" id="PF02932">
    <property type="entry name" value="Neur_chan_memb"/>
    <property type="match status" value="1"/>
</dbReference>
<keyword evidence="2" id="KW-0812">Transmembrane</keyword>
<evidence type="ECO:0000256" key="2">
    <source>
        <dbReference type="SAM" id="Phobius"/>
    </source>
</evidence>
<protein>
    <submittedName>
        <fullName evidence="5">Neuronal acetylcholine receptor subunit alpha-7</fullName>
    </submittedName>
</protein>
<keyword evidence="4" id="KW-1185">Reference proteome</keyword>
<organism evidence="4 5">
    <name type="scientific">Aplysia californica</name>
    <name type="common">California sea hare</name>
    <dbReference type="NCBI Taxonomy" id="6500"/>
    <lineage>
        <taxon>Eukaryota</taxon>
        <taxon>Metazoa</taxon>
        <taxon>Spiralia</taxon>
        <taxon>Lophotrochozoa</taxon>
        <taxon>Mollusca</taxon>
        <taxon>Gastropoda</taxon>
        <taxon>Heterobranchia</taxon>
        <taxon>Euthyneura</taxon>
        <taxon>Tectipleura</taxon>
        <taxon>Aplysiida</taxon>
        <taxon>Aplysioidea</taxon>
        <taxon>Aplysiidae</taxon>
        <taxon>Aplysia</taxon>
    </lineage>
</organism>
<accession>A0ABM1A5Y3</accession>
<feature type="domain" description="Neurotransmitter-gated ion-channel transmembrane" evidence="3">
    <location>
        <begin position="78"/>
        <end position="200"/>
    </location>
</feature>
<dbReference type="Proteomes" id="UP000694888">
    <property type="component" value="Unplaced"/>
</dbReference>
<gene>
    <name evidence="5" type="primary">LOC101860114</name>
</gene>
<evidence type="ECO:0000313" key="4">
    <source>
        <dbReference type="Proteomes" id="UP000694888"/>
    </source>
</evidence>
<dbReference type="Gene3D" id="1.20.58.390">
    <property type="entry name" value="Neurotransmitter-gated ion-channel transmembrane domain"/>
    <property type="match status" value="1"/>
</dbReference>
<reference evidence="5" key="1">
    <citation type="submission" date="2025-08" db="UniProtKB">
        <authorList>
            <consortium name="RefSeq"/>
        </authorList>
    </citation>
    <scope>IDENTIFICATION</scope>
</reference>
<feature type="transmembrane region" description="Helical" evidence="2">
    <location>
        <begin position="134"/>
        <end position="157"/>
    </location>
</feature>
<evidence type="ECO:0000259" key="3">
    <source>
        <dbReference type="Pfam" id="PF02932"/>
    </source>
</evidence>
<feature type="region of interest" description="Disordered" evidence="1">
    <location>
        <begin position="177"/>
        <end position="199"/>
    </location>
</feature>
<evidence type="ECO:0000313" key="5">
    <source>
        <dbReference type="RefSeq" id="XP_012941466.2"/>
    </source>
</evidence>
<feature type="transmembrane region" description="Helical" evidence="2">
    <location>
        <begin position="74"/>
        <end position="96"/>
    </location>
</feature>
<feature type="compositionally biased region" description="Basic and acidic residues" evidence="1">
    <location>
        <begin position="188"/>
        <end position="199"/>
    </location>
</feature>
<keyword evidence="2" id="KW-1133">Transmembrane helix</keyword>
<proteinExistence type="predicted"/>
<dbReference type="GeneID" id="101860114"/>
<dbReference type="PANTHER" id="PTHR18945">
    <property type="entry name" value="NEUROTRANSMITTER GATED ION CHANNEL"/>
    <property type="match status" value="1"/>
</dbReference>
<dbReference type="InterPro" id="IPR006201">
    <property type="entry name" value="Neur_channel"/>
</dbReference>
<name>A0ABM1A5Y3_APLCA</name>
<dbReference type="RefSeq" id="XP_012941466.2">
    <property type="nucleotide sequence ID" value="XM_013086012.2"/>
</dbReference>
<dbReference type="InterPro" id="IPR036719">
    <property type="entry name" value="Neuro-gated_channel_TM_sf"/>
</dbReference>
<sequence>DTQECDVTVSLLGGDIDLRVVGASFGIPSDENLRALSSGVEWTVLSGDASIYHFPGRSPVVQVRVTIERSRLHYILFMILPCLVNSLLTSFVFWILSDSGEKMSFLVTMFITATLQMNSVSKDIPRGFTSLPRLPLFCLTAIISSALGMVATVIAMNKQKHDQRKGRGRLSDCYNTKGKEVMSSSGKPAEKTEEGKVADDWAAADEPRKTTLGHRIAAFFQRRSTKVSDAYVNVDGRPRFPAELVPTKKF</sequence>
<keyword evidence="5" id="KW-0675">Receptor</keyword>
<dbReference type="SUPFAM" id="SSF90112">
    <property type="entry name" value="Neurotransmitter-gated ion-channel transmembrane pore"/>
    <property type="match status" value="1"/>
</dbReference>
<dbReference type="InterPro" id="IPR006029">
    <property type="entry name" value="Neurotrans-gated_channel_TM"/>
</dbReference>
<keyword evidence="2" id="KW-0472">Membrane</keyword>
<dbReference type="CDD" id="cd19051">
    <property type="entry name" value="LGIC_TM_cation"/>
    <property type="match status" value="1"/>
</dbReference>
<dbReference type="InterPro" id="IPR038050">
    <property type="entry name" value="Neuro_actylchol_rec"/>
</dbReference>
<feature type="non-terminal residue" evidence="5">
    <location>
        <position position="1"/>
    </location>
</feature>